<feature type="transmembrane region" description="Helical" evidence="1">
    <location>
        <begin position="168"/>
        <end position="191"/>
    </location>
</feature>
<dbReference type="Proteomes" id="UP001178507">
    <property type="component" value="Unassembled WGS sequence"/>
</dbReference>
<comment type="caution">
    <text evidence="2">The sequence shown here is derived from an EMBL/GenBank/DDBJ whole genome shotgun (WGS) entry which is preliminary data.</text>
</comment>
<gene>
    <name evidence="2" type="ORF">EVOR1521_LOCUS1907</name>
</gene>
<sequence>MRAIFDASEDLQAMTTTMTTMANTTTTTMAAEAAAHHPSAEEFLMITVHYSWICLLLLVLLAGASYCAHKKHGRRSTRTSQTGGSIAVHHTPGLLAHGAYPFAVRGTISTLCFMLGVLPLFLMLCATIIGLLLAVVEGWPASLGVEYLLSNVLGMTAPLTSIVPEGRFGIHFAIVMNMYAVIMVTTAMGLIANMSLMAHITEKVPRSMCGFLAFLLIAVPLAMIATTWLVGLIMAAFEGWDAEQGYFFMAASMASLANPVTSLEPDTALGAFFECLCMATELCIAGCILGMVAAHPVTMSMCDILEGTARHGASMSALHFNMPNLTVEELQVRLQALRGEAEVRAPDDKELLEQLAEVEADLKAGKDLTMVAVHMSELHEKIQSASQRSGDPSAELEVAQLRARVAELEKMLGQEELEIRTL</sequence>
<keyword evidence="1" id="KW-1133">Transmembrane helix</keyword>
<name>A0AA36HM54_9DINO</name>
<reference evidence="2" key="1">
    <citation type="submission" date="2023-08" db="EMBL/GenBank/DDBJ databases">
        <authorList>
            <person name="Chen Y."/>
            <person name="Shah S."/>
            <person name="Dougan E. K."/>
            <person name="Thang M."/>
            <person name="Chan C."/>
        </authorList>
    </citation>
    <scope>NUCLEOTIDE SEQUENCE</scope>
</reference>
<evidence type="ECO:0000313" key="3">
    <source>
        <dbReference type="Proteomes" id="UP001178507"/>
    </source>
</evidence>
<organism evidence="2 3">
    <name type="scientific">Effrenium voratum</name>
    <dbReference type="NCBI Taxonomy" id="2562239"/>
    <lineage>
        <taxon>Eukaryota</taxon>
        <taxon>Sar</taxon>
        <taxon>Alveolata</taxon>
        <taxon>Dinophyceae</taxon>
        <taxon>Suessiales</taxon>
        <taxon>Symbiodiniaceae</taxon>
        <taxon>Effrenium</taxon>
    </lineage>
</organism>
<protein>
    <submittedName>
        <fullName evidence="2">Uncharacterized protein</fullName>
    </submittedName>
</protein>
<feature type="transmembrane region" description="Helical" evidence="1">
    <location>
        <begin position="211"/>
        <end position="237"/>
    </location>
</feature>
<proteinExistence type="predicted"/>
<feature type="transmembrane region" description="Helical" evidence="1">
    <location>
        <begin position="271"/>
        <end position="294"/>
    </location>
</feature>
<feature type="transmembrane region" description="Helical" evidence="1">
    <location>
        <begin position="111"/>
        <end position="136"/>
    </location>
</feature>
<dbReference type="EMBL" id="CAUJNA010000090">
    <property type="protein sequence ID" value="CAJ1371633.1"/>
    <property type="molecule type" value="Genomic_DNA"/>
</dbReference>
<dbReference type="AlphaFoldDB" id="A0AA36HM54"/>
<evidence type="ECO:0000256" key="1">
    <source>
        <dbReference type="SAM" id="Phobius"/>
    </source>
</evidence>
<keyword evidence="1" id="KW-0812">Transmembrane</keyword>
<keyword evidence="3" id="KW-1185">Reference proteome</keyword>
<feature type="transmembrane region" description="Helical" evidence="1">
    <location>
        <begin position="49"/>
        <end position="68"/>
    </location>
</feature>
<evidence type="ECO:0000313" key="2">
    <source>
        <dbReference type="EMBL" id="CAJ1371633.1"/>
    </source>
</evidence>
<keyword evidence="1" id="KW-0472">Membrane</keyword>
<accession>A0AA36HM54</accession>